<feature type="region of interest" description="Disordered" evidence="10">
    <location>
        <begin position="1"/>
        <end position="147"/>
    </location>
</feature>
<feature type="compositionally biased region" description="Acidic residues" evidence="10">
    <location>
        <begin position="123"/>
        <end position="133"/>
    </location>
</feature>
<feature type="region of interest" description="Disordered" evidence="10">
    <location>
        <begin position="304"/>
        <end position="453"/>
    </location>
</feature>
<evidence type="ECO:0000313" key="13">
    <source>
        <dbReference type="Proteomes" id="UP000094444"/>
    </source>
</evidence>
<reference evidence="12" key="1">
    <citation type="submission" date="2017-09" db="EMBL/GenBank/DDBJ databases">
        <title>Polyketide synthases of a Diaporthe helianthi virulent isolate.</title>
        <authorList>
            <person name="Baroncelli R."/>
        </authorList>
    </citation>
    <scope>NUCLEOTIDE SEQUENCE [LARGE SCALE GENOMIC DNA]</scope>
    <source>
        <strain evidence="12">7/96</strain>
    </source>
</reference>
<keyword evidence="6" id="KW-0805">Transcription regulation</keyword>
<dbReference type="EMBL" id="MAVT02001288">
    <property type="protein sequence ID" value="POS71376.1"/>
    <property type="molecule type" value="Genomic_DNA"/>
</dbReference>
<evidence type="ECO:0000313" key="12">
    <source>
        <dbReference type="EMBL" id="POS71376.1"/>
    </source>
</evidence>
<evidence type="ECO:0000256" key="4">
    <source>
        <dbReference type="ARBA" id="ARBA00022771"/>
    </source>
</evidence>
<comment type="subcellular location">
    <subcellularLocation>
        <location evidence="1">Nucleus</location>
    </subcellularLocation>
</comment>
<feature type="compositionally biased region" description="Basic and acidic residues" evidence="10">
    <location>
        <begin position="86"/>
        <end position="106"/>
    </location>
</feature>
<dbReference type="GO" id="GO:0051701">
    <property type="term" value="P:biological process involved in interaction with host"/>
    <property type="evidence" value="ECO:0007669"/>
    <property type="project" value="UniProtKB-ARBA"/>
</dbReference>
<protein>
    <recommendedName>
        <fullName evidence="11">C2H2-type domain-containing protein</fullName>
    </recommendedName>
</protein>
<feature type="compositionally biased region" description="Polar residues" evidence="10">
    <location>
        <begin position="442"/>
        <end position="453"/>
    </location>
</feature>
<feature type="region of interest" description="Disordered" evidence="10">
    <location>
        <begin position="591"/>
        <end position="614"/>
    </location>
</feature>
<name>A0A2P5HMB7_DIAHE</name>
<feature type="domain" description="C2H2-type" evidence="11">
    <location>
        <begin position="180"/>
        <end position="207"/>
    </location>
</feature>
<evidence type="ECO:0000256" key="9">
    <source>
        <dbReference type="PROSITE-ProRule" id="PRU00042"/>
    </source>
</evidence>
<evidence type="ECO:0000256" key="1">
    <source>
        <dbReference type="ARBA" id="ARBA00004123"/>
    </source>
</evidence>
<dbReference type="Gene3D" id="3.30.160.60">
    <property type="entry name" value="Classic Zinc Finger"/>
    <property type="match status" value="2"/>
</dbReference>
<dbReference type="GO" id="GO:0005634">
    <property type="term" value="C:nucleus"/>
    <property type="evidence" value="ECO:0007669"/>
    <property type="project" value="UniProtKB-SubCell"/>
</dbReference>
<feature type="compositionally biased region" description="Polar residues" evidence="10">
    <location>
        <begin position="316"/>
        <end position="337"/>
    </location>
</feature>
<feature type="compositionally biased region" description="Polar residues" evidence="10">
    <location>
        <begin position="1"/>
        <end position="12"/>
    </location>
</feature>
<dbReference type="InterPro" id="IPR013087">
    <property type="entry name" value="Znf_C2H2_type"/>
</dbReference>
<keyword evidence="4 9" id="KW-0863">Zinc-finger</keyword>
<dbReference type="InterPro" id="IPR036236">
    <property type="entry name" value="Znf_C2H2_sf"/>
</dbReference>
<feature type="region of interest" description="Disordered" evidence="10">
    <location>
        <begin position="552"/>
        <end position="579"/>
    </location>
</feature>
<keyword evidence="13" id="KW-1185">Reference proteome</keyword>
<keyword evidence="5" id="KW-0862">Zinc</keyword>
<dbReference type="GO" id="GO:0000978">
    <property type="term" value="F:RNA polymerase II cis-regulatory region sequence-specific DNA binding"/>
    <property type="evidence" value="ECO:0007669"/>
    <property type="project" value="InterPro"/>
</dbReference>
<organism evidence="12 13">
    <name type="scientific">Diaporthe helianthi</name>
    <dbReference type="NCBI Taxonomy" id="158607"/>
    <lineage>
        <taxon>Eukaryota</taxon>
        <taxon>Fungi</taxon>
        <taxon>Dikarya</taxon>
        <taxon>Ascomycota</taxon>
        <taxon>Pezizomycotina</taxon>
        <taxon>Sordariomycetes</taxon>
        <taxon>Sordariomycetidae</taxon>
        <taxon>Diaporthales</taxon>
        <taxon>Diaporthaceae</taxon>
        <taxon>Diaporthe</taxon>
    </lineage>
</organism>
<dbReference type="PANTHER" id="PTHR40626:SF32">
    <property type="entry name" value="ZINC FINGER PROTEIN RST2"/>
    <property type="match status" value="1"/>
</dbReference>
<feature type="compositionally biased region" description="Basic and acidic residues" evidence="10">
    <location>
        <begin position="423"/>
        <end position="441"/>
    </location>
</feature>
<feature type="compositionally biased region" description="Low complexity" evidence="10">
    <location>
        <begin position="410"/>
        <end position="421"/>
    </location>
</feature>
<feature type="compositionally biased region" description="Polar residues" evidence="10">
    <location>
        <begin position="394"/>
        <end position="403"/>
    </location>
</feature>
<evidence type="ECO:0000256" key="5">
    <source>
        <dbReference type="ARBA" id="ARBA00022833"/>
    </source>
</evidence>
<evidence type="ECO:0000259" key="11">
    <source>
        <dbReference type="PROSITE" id="PS50157"/>
    </source>
</evidence>
<evidence type="ECO:0000256" key="2">
    <source>
        <dbReference type="ARBA" id="ARBA00022723"/>
    </source>
</evidence>
<dbReference type="InParanoid" id="A0A2P5HMB7"/>
<dbReference type="GO" id="GO:0000981">
    <property type="term" value="F:DNA-binding transcription factor activity, RNA polymerase II-specific"/>
    <property type="evidence" value="ECO:0007669"/>
    <property type="project" value="InterPro"/>
</dbReference>
<keyword evidence="8" id="KW-0539">Nucleus</keyword>
<evidence type="ECO:0000256" key="10">
    <source>
        <dbReference type="SAM" id="MobiDB-lite"/>
    </source>
</evidence>
<dbReference type="AlphaFoldDB" id="A0A2P5HMB7"/>
<evidence type="ECO:0000256" key="3">
    <source>
        <dbReference type="ARBA" id="ARBA00022737"/>
    </source>
</evidence>
<dbReference type="InterPro" id="IPR051059">
    <property type="entry name" value="VerF-like"/>
</dbReference>
<dbReference type="SUPFAM" id="SSF57667">
    <property type="entry name" value="beta-beta-alpha zinc fingers"/>
    <property type="match status" value="1"/>
</dbReference>
<proteinExistence type="predicted"/>
<dbReference type="FunFam" id="3.30.160.60:FF:000758">
    <property type="entry name" value="C2H2 transcription factor, putative"/>
    <property type="match status" value="1"/>
</dbReference>
<accession>A0A2P5HMB7</accession>
<feature type="compositionally biased region" description="Low complexity" evidence="10">
    <location>
        <begin position="230"/>
        <end position="259"/>
    </location>
</feature>
<dbReference type="PANTHER" id="PTHR40626">
    <property type="entry name" value="MIP31509P"/>
    <property type="match status" value="1"/>
</dbReference>
<sequence>MAATFRSVNSSQLPPPDMAEADSKVTSPTTPRPSTAPHLPPPPTQTAMEDATTPTRATFGTGAMAHQKPLPSSPFPEGIQVPEDANESKRSSRETSHNPKRSRDSAEMDVDDSEDKGTPGAEEGAESDDEDSVNADGTRSSKKKKSQRFYCTDYPPCSLSFTRSEHLARHIRKHTGERPFACHCSRRFSRLDNLRQHAQTVHVNEDIPMDSLAATGTRFQRQVRTDRVRQGTGRARAATAGSIGAPARGHSKSLSTSSINSISSMGSTFSARDDVRAGRRPPPLVMAGDPQAQRLSMTSIDSYRSAGSGHFPFRQPSPSDFGTPTSATFSTGQNSPRWGSGVGSPATSYSRSHAMYPSGSQTPHERRLSVPCGVNPFQSPHGSGNLSRPLFGPGSQNASNSAALGSPGASLLGSPTTSTSGWPRRDSTNSITDEWRRRTWHPDSSNFTNPGSRLSQVITSSQLDPPPEPLPAVVKNGPPQQSIRLPGIESFGPMVLRPSSPVRRAHSPMMVDLDGTNPPTLLPSANISTERQGLQQWEMGLHRGLNRLEINNTTPPRDSAGAWASEVQQAMQSRAEPPRAYQPTVRFEAQPQVVHPPPAPSTAGPPRGHHHTMSAPMISTHREAKRHGWYNGPAVTVHEDRVLESRPSHVDRIAHPNLHAFSGFPAREQQQPQYPPQATKPDSLRRLEALVAVATSESSSTATAC</sequence>
<feature type="compositionally biased region" description="Polar residues" evidence="10">
    <location>
        <begin position="376"/>
        <end position="386"/>
    </location>
</feature>
<feature type="compositionally biased region" description="Low complexity" evidence="10">
    <location>
        <begin position="26"/>
        <end position="37"/>
    </location>
</feature>
<evidence type="ECO:0000256" key="7">
    <source>
        <dbReference type="ARBA" id="ARBA00023163"/>
    </source>
</evidence>
<keyword evidence="3" id="KW-0677">Repeat</keyword>
<gene>
    <name evidence="12" type="ORF">DHEL01_v210231</name>
</gene>
<dbReference type="GO" id="GO:0008270">
    <property type="term" value="F:zinc ion binding"/>
    <property type="evidence" value="ECO:0007669"/>
    <property type="project" value="UniProtKB-KW"/>
</dbReference>
<dbReference type="GO" id="GO:0000785">
    <property type="term" value="C:chromatin"/>
    <property type="evidence" value="ECO:0007669"/>
    <property type="project" value="TreeGrafter"/>
</dbReference>
<comment type="caution">
    <text evidence="12">The sequence shown here is derived from an EMBL/GenBank/DDBJ whole genome shotgun (WGS) entry which is preliminary data.</text>
</comment>
<evidence type="ECO:0000256" key="6">
    <source>
        <dbReference type="ARBA" id="ARBA00023015"/>
    </source>
</evidence>
<dbReference type="STRING" id="158607.A0A2P5HMB7"/>
<evidence type="ECO:0000256" key="8">
    <source>
        <dbReference type="ARBA" id="ARBA00023242"/>
    </source>
</evidence>
<keyword evidence="7" id="KW-0804">Transcription</keyword>
<dbReference type="Proteomes" id="UP000094444">
    <property type="component" value="Unassembled WGS sequence"/>
</dbReference>
<dbReference type="FunFam" id="3.30.160.60:FF:000606">
    <property type="entry name" value="C2H2 transcription factor, putative"/>
    <property type="match status" value="1"/>
</dbReference>
<dbReference type="PROSITE" id="PS50157">
    <property type="entry name" value="ZINC_FINGER_C2H2_2"/>
    <property type="match status" value="2"/>
</dbReference>
<feature type="domain" description="C2H2-type" evidence="11">
    <location>
        <begin position="149"/>
        <end position="179"/>
    </location>
</feature>
<feature type="region of interest" description="Disordered" evidence="10">
    <location>
        <begin position="226"/>
        <end position="259"/>
    </location>
</feature>
<dbReference type="OrthoDB" id="624345at2759"/>
<keyword evidence="2" id="KW-0479">Metal-binding</keyword>